<reference evidence="2" key="1">
    <citation type="journal article" date="2020" name="Stud. Mycol.">
        <title>101 Dothideomycetes genomes: a test case for predicting lifestyles and emergence of pathogens.</title>
        <authorList>
            <person name="Haridas S."/>
            <person name="Albert R."/>
            <person name="Binder M."/>
            <person name="Bloem J."/>
            <person name="Labutti K."/>
            <person name="Salamov A."/>
            <person name="Andreopoulos B."/>
            <person name="Baker S."/>
            <person name="Barry K."/>
            <person name="Bills G."/>
            <person name="Bluhm B."/>
            <person name="Cannon C."/>
            <person name="Castanera R."/>
            <person name="Culley D."/>
            <person name="Daum C."/>
            <person name="Ezra D."/>
            <person name="Gonzalez J."/>
            <person name="Henrissat B."/>
            <person name="Kuo A."/>
            <person name="Liang C."/>
            <person name="Lipzen A."/>
            <person name="Lutzoni F."/>
            <person name="Magnuson J."/>
            <person name="Mondo S."/>
            <person name="Nolan M."/>
            <person name="Ohm R."/>
            <person name="Pangilinan J."/>
            <person name="Park H.-J."/>
            <person name="Ramirez L."/>
            <person name="Alfaro M."/>
            <person name="Sun H."/>
            <person name="Tritt A."/>
            <person name="Yoshinaga Y."/>
            <person name="Zwiers L.-H."/>
            <person name="Turgeon B."/>
            <person name="Goodwin S."/>
            <person name="Spatafora J."/>
            <person name="Crous P."/>
            <person name="Grigoriev I."/>
        </authorList>
    </citation>
    <scope>NUCLEOTIDE SEQUENCE</scope>
    <source>
        <strain evidence="2">CBS 175.79</strain>
    </source>
</reference>
<organism evidence="2 3">
    <name type="scientific">Aaosphaeria arxii CBS 175.79</name>
    <dbReference type="NCBI Taxonomy" id="1450172"/>
    <lineage>
        <taxon>Eukaryota</taxon>
        <taxon>Fungi</taxon>
        <taxon>Dikarya</taxon>
        <taxon>Ascomycota</taxon>
        <taxon>Pezizomycotina</taxon>
        <taxon>Dothideomycetes</taxon>
        <taxon>Pleosporomycetidae</taxon>
        <taxon>Pleosporales</taxon>
        <taxon>Pleosporales incertae sedis</taxon>
        <taxon>Aaosphaeria</taxon>
    </lineage>
</organism>
<feature type="region of interest" description="Disordered" evidence="1">
    <location>
        <begin position="1"/>
        <end position="36"/>
    </location>
</feature>
<gene>
    <name evidence="2" type="ORF">BU24DRAFT_133450</name>
</gene>
<name>A0A6A5Y3P9_9PLEO</name>
<dbReference type="GeneID" id="54278438"/>
<dbReference type="EMBL" id="ML978067">
    <property type="protein sequence ID" value="KAF2020098.1"/>
    <property type="molecule type" value="Genomic_DNA"/>
</dbReference>
<protein>
    <submittedName>
        <fullName evidence="2">Uncharacterized protein</fullName>
    </submittedName>
</protein>
<evidence type="ECO:0000256" key="1">
    <source>
        <dbReference type="SAM" id="MobiDB-lite"/>
    </source>
</evidence>
<dbReference type="RefSeq" id="XP_033388437.1">
    <property type="nucleotide sequence ID" value="XM_033521041.1"/>
</dbReference>
<proteinExistence type="predicted"/>
<accession>A0A6A5Y3P9</accession>
<sequence length="168" mass="18316">MIPIHVSTHNRRGHPSSPPFSTHRLPPRHLGSGEGTGEGQGLLVAFAAGNYSQALRRPGMALLSVSGSYSALSIPVETFPASGHTRWQGLSCEMRGAQRGVGVHNFSTPVQRLGTRRTVSGINACEELLPLQTLSCRRQRKSSWKMRERGERYAVERSMDHSSVNADG</sequence>
<keyword evidence="3" id="KW-1185">Reference proteome</keyword>
<dbReference type="AlphaFoldDB" id="A0A6A5Y3P9"/>
<dbReference type="Proteomes" id="UP000799778">
    <property type="component" value="Unassembled WGS sequence"/>
</dbReference>
<evidence type="ECO:0000313" key="3">
    <source>
        <dbReference type="Proteomes" id="UP000799778"/>
    </source>
</evidence>
<evidence type="ECO:0000313" key="2">
    <source>
        <dbReference type="EMBL" id="KAF2020098.1"/>
    </source>
</evidence>